<dbReference type="EMBL" id="SZOD01001136">
    <property type="protein sequence ID" value="TKI79328.1"/>
    <property type="molecule type" value="Genomic_DNA"/>
</dbReference>
<name>A0A4U2ZWR7_BACMY</name>
<dbReference type="AlphaFoldDB" id="A0A4U2ZWR7"/>
<dbReference type="InterPro" id="IPR043504">
    <property type="entry name" value="Peptidase_S1_PA_chymotrypsin"/>
</dbReference>
<dbReference type="SUPFAM" id="SSF50494">
    <property type="entry name" value="Trypsin-like serine proteases"/>
    <property type="match status" value="1"/>
</dbReference>
<dbReference type="Pfam" id="PF00089">
    <property type="entry name" value="Trypsin"/>
    <property type="match status" value="1"/>
</dbReference>
<dbReference type="Proteomes" id="UP000305524">
    <property type="component" value="Unassembled WGS sequence"/>
</dbReference>
<protein>
    <submittedName>
        <fullName evidence="3">Trypsin-like serine protease</fullName>
    </submittedName>
</protein>
<keyword evidence="3" id="KW-0645">Protease</keyword>
<evidence type="ECO:0000259" key="2">
    <source>
        <dbReference type="Pfam" id="PF00089"/>
    </source>
</evidence>
<evidence type="ECO:0000256" key="1">
    <source>
        <dbReference type="ARBA" id="ARBA00022825"/>
    </source>
</evidence>
<keyword evidence="1" id="KW-0378">Hydrolase</keyword>
<sequence length="155" mass="17251">MKRNSQNTGNIVLDICDNLENCAGTPDTRHKLERTDFNVVRVTCETEDGIYGDWGTGTVIGPNKILTAAHVANIGRYHQQPLIVYAGEHGVGSVPKKYTVSSIKIHPSYRFSPGHPKHDLAVLTTNETFTQYKPFSRAPKPLDNTRLIWTGYPSD</sequence>
<accession>A0A4U2ZWR7</accession>
<evidence type="ECO:0000313" key="3">
    <source>
        <dbReference type="EMBL" id="TKI79328.1"/>
    </source>
</evidence>
<organism evidence="3 4">
    <name type="scientific">Bacillus mycoides</name>
    <dbReference type="NCBI Taxonomy" id="1405"/>
    <lineage>
        <taxon>Bacteria</taxon>
        <taxon>Bacillati</taxon>
        <taxon>Bacillota</taxon>
        <taxon>Bacilli</taxon>
        <taxon>Bacillales</taxon>
        <taxon>Bacillaceae</taxon>
        <taxon>Bacillus</taxon>
        <taxon>Bacillus cereus group</taxon>
    </lineage>
</organism>
<feature type="domain" description="Peptidase S1" evidence="2">
    <location>
        <begin position="49"/>
        <end position="132"/>
    </location>
</feature>
<dbReference type="GO" id="GO:0006508">
    <property type="term" value="P:proteolysis"/>
    <property type="evidence" value="ECO:0007669"/>
    <property type="project" value="UniProtKB-KW"/>
</dbReference>
<comment type="caution">
    <text evidence="3">The sequence shown here is derived from an EMBL/GenBank/DDBJ whole genome shotgun (WGS) entry which is preliminary data.</text>
</comment>
<dbReference type="GO" id="GO:0004252">
    <property type="term" value="F:serine-type endopeptidase activity"/>
    <property type="evidence" value="ECO:0007669"/>
    <property type="project" value="InterPro"/>
</dbReference>
<gene>
    <name evidence="3" type="ORF">FC701_32080</name>
</gene>
<dbReference type="InterPro" id="IPR001254">
    <property type="entry name" value="Trypsin_dom"/>
</dbReference>
<dbReference type="InterPro" id="IPR009003">
    <property type="entry name" value="Peptidase_S1_PA"/>
</dbReference>
<dbReference type="RefSeq" id="WP_137059434.1">
    <property type="nucleotide sequence ID" value="NZ_SZOD01001136.1"/>
</dbReference>
<evidence type="ECO:0000313" key="4">
    <source>
        <dbReference type="Proteomes" id="UP000305524"/>
    </source>
</evidence>
<keyword evidence="1" id="KW-0720">Serine protease</keyword>
<dbReference type="Gene3D" id="2.40.10.10">
    <property type="entry name" value="Trypsin-like serine proteases"/>
    <property type="match status" value="1"/>
</dbReference>
<proteinExistence type="predicted"/>
<feature type="non-terminal residue" evidence="3">
    <location>
        <position position="155"/>
    </location>
</feature>
<reference evidence="3 4" key="1">
    <citation type="journal article" date="2019" name="Environ. Microbiol.">
        <title>An active ?-lactamase is a part of an orchestrated cell wall stress resistance network of Bacillus subtilis and related rhizosphere species.</title>
        <authorList>
            <person name="Bucher T."/>
            <person name="Keren-Paz A."/>
            <person name="Hausser J."/>
            <person name="Olender T."/>
            <person name="Cytryn E."/>
            <person name="Kolodkin-Gal I."/>
        </authorList>
    </citation>
    <scope>NUCLEOTIDE SEQUENCE [LARGE SCALE GENOMIC DNA]</scope>
    <source>
        <strain evidence="3 4">I186</strain>
    </source>
</reference>